<dbReference type="GeneID" id="103381033"/>
<evidence type="ECO:0000256" key="1">
    <source>
        <dbReference type="ARBA" id="ARBA00004123"/>
    </source>
</evidence>
<dbReference type="GO" id="GO:0005737">
    <property type="term" value="C:cytoplasm"/>
    <property type="evidence" value="ECO:0007669"/>
    <property type="project" value="UniProtKB-SubCell"/>
</dbReference>
<dbReference type="GO" id="GO:0006955">
    <property type="term" value="P:immune response"/>
    <property type="evidence" value="ECO:0007669"/>
    <property type="project" value="InterPro"/>
</dbReference>
<dbReference type="Proteomes" id="UP000265120">
    <property type="component" value="Chromosome 7"/>
</dbReference>
<comment type="similarity">
    <text evidence="3">Belongs to the IRAK1BP1 family.</text>
</comment>
<dbReference type="InParanoid" id="A0A3P8UKZ0"/>
<sequence length="243" mass="27248">MDNQSRVFATILPAVSREFDGHGNEQGLEVRTVHRHSPGSRTRMVQVTGAAELRCPADQASVRISVSSSKDSVSEVTDSVSRRTQYILQSLRQHGVCVEDTSTSKLLRREEDSYHMEAEVTVTFSDFEKMGTVCGVLLEKLDKSVCVGLPHFYHSEGCLSQLRKRVCVSAVENAQQKASDVSRLLEQSLGPPLLIREEETREWRHEEEQDSVSSSHLLRPPTITASTRVTVTFGLKDRNKKKH</sequence>
<dbReference type="RefSeq" id="XP_008311417.1">
    <property type="nucleotide sequence ID" value="XM_008313195.3"/>
</dbReference>
<dbReference type="KEGG" id="csem:103381033"/>
<dbReference type="AlphaFoldDB" id="A0A3P8UKZ0"/>
<protein>
    <submittedName>
        <fullName evidence="7">Interleukin-1 receptor-associated kinase 1 binding protein 1</fullName>
    </submittedName>
</protein>
<keyword evidence="5" id="KW-0539">Nucleus</keyword>
<dbReference type="PANTHER" id="PTHR18842:SF2">
    <property type="entry name" value="INTERLEUKIN-1 RECEPTOR-ASSOCIATED KINASE 1-BINDING PROTEIN 1"/>
    <property type="match status" value="1"/>
</dbReference>
<reference evidence="7" key="2">
    <citation type="submission" date="2025-08" db="UniProtKB">
        <authorList>
            <consortium name="Ensembl"/>
        </authorList>
    </citation>
    <scope>IDENTIFICATION</scope>
</reference>
<dbReference type="InterPro" id="IPR007497">
    <property type="entry name" value="SIMPL/DUF541"/>
</dbReference>
<evidence type="ECO:0000256" key="5">
    <source>
        <dbReference type="ARBA" id="ARBA00023242"/>
    </source>
</evidence>
<dbReference type="CTD" id="134728"/>
<evidence type="ECO:0000313" key="8">
    <source>
        <dbReference type="Proteomes" id="UP000265120"/>
    </source>
</evidence>
<feature type="region of interest" description="Disordered" evidence="6">
    <location>
        <begin position="200"/>
        <end position="219"/>
    </location>
</feature>
<evidence type="ECO:0000256" key="6">
    <source>
        <dbReference type="SAM" id="MobiDB-lite"/>
    </source>
</evidence>
<keyword evidence="8" id="KW-1185">Reference proteome</keyword>
<organism evidence="7 8">
    <name type="scientific">Cynoglossus semilaevis</name>
    <name type="common">Tongue sole</name>
    <dbReference type="NCBI Taxonomy" id="244447"/>
    <lineage>
        <taxon>Eukaryota</taxon>
        <taxon>Metazoa</taxon>
        <taxon>Chordata</taxon>
        <taxon>Craniata</taxon>
        <taxon>Vertebrata</taxon>
        <taxon>Euteleostomi</taxon>
        <taxon>Actinopterygii</taxon>
        <taxon>Neopterygii</taxon>
        <taxon>Teleostei</taxon>
        <taxon>Neoteleostei</taxon>
        <taxon>Acanthomorphata</taxon>
        <taxon>Carangaria</taxon>
        <taxon>Pleuronectiformes</taxon>
        <taxon>Pleuronectoidei</taxon>
        <taxon>Cynoglossidae</taxon>
        <taxon>Cynoglossinae</taxon>
        <taxon>Cynoglossus</taxon>
    </lineage>
</organism>
<dbReference type="InterPro" id="IPR030312">
    <property type="entry name" value="IRAK1BP1"/>
</dbReference>
<evidence type="ECO:0000256" key="2">
    <source>
        <dbReference type="ARBA" id="ARBA00004496"/>
    </source>
</evidence>
<dbReference type="GeneTree" id="ENSGT00390000012588"/>
<dbReference type="GO" id="GO:0005634">
    <property type="term" value="C:nucleus"/>
    <property type="evidence" value="ECO:0007669"/>
    <property type="project" value="UniProtKB-SubCell"/>
</dbReference>
<dbReference type="GO" id="GO:0043123">
    <property type="term" value="P:positive regulation of canonical NF-kappaB signal transduction"/>
    <property type="evidence" value="ECO:0007669"/>
    <property type="project" value="InterPro"/>
</dbReference>
<proteinExistence type="inferred from homology"/>
<dbReference type="Gene3D" id="3.30.110.170">
    <property type="entry name" value="Protein of unknown function (DUF541), domain 1"/>
    <property type="match status" value="1"/>
</dbReference>
<evidence type="ECO:0000256" key="4">
    <source>
        <dbReference type="ARBA" id="ARBA00022490"/>
    </source>
</evidence>
<dbReference type="Gene3D" id="3.30.70.2970">
    <property type="entry name" value="Protein of unknown function (DUF541), domain 2"/>
    <property type="match status" value="1"/>
</dbReference>
<dbReference type="OMA" id="TQTATRE"/>
<dbReference type="Ensembl" id="ENSCSET00000003902.1">
    <property type="protein sequence ID" value="ENSCSEP00000003853.1"/>
    <property type="gene ID" value="ENSCSEG00000002519.1"/>
</dbReference>
<keyword evidence="4" id="KW-0963">Cytoplasm</keyword>
<reference evidence="7" key="3">
    <citation type="submission" date="2025-09" db="UniProtKB">
        <authorList>
            <consortium name="Ensembl"/>
        </authorList>
    </citation>
    <scope>IDENTIFICATION</scope>
</reference>
<comment type="subcellular location">
    <subcellularLocation>
        <location evidence="2">Cytoplasm</location>
    </subcellularLocation>
    <subcellularLocation>
        <location evidence="1">Nucleus</location>
    </subcellularLocation>
</comment>
<dbReference type="STRING" id="244447.ENSCSEP00000003853"/>
<dbReference type="FunCoup" id="A0A3P8UKZ0">
    <property type="interactions" value="430"/>
</dbReference>
<name>A0A3P8UKZ0_CYNSE</name>
<accession>A0A3P8UKZ0</accession>
<evidence type="ECO:0000256" key="3">
    <source>
        <dbReference type="ARBA" id="ARBA00005509"/>
    </source>
</evidence>
<dbReference type="PANTHER" id="PTHR18842">
    <property type="entry name" value="INTERLEUKIN-1 RECEPTOR-ASSOCIATED KINASE 1-BINDING PROTEIN 1"/>
    <property type="match status" value="1"/>
</dbReference>
<dbReference type="Pfam" id="PF04402">
    <property type="entry name" value="SIMPL"/>
    <property type="match status" value="1"/>
</dbReference>
<evidence type="ECO:0000313" key="7">
    <source>
        <dbReference type="Ensembl" id="ENSCSEP00000003853.1"/>
    </source>
</evidence>
<dbReference type="OrthoDB" id="6365554at2759"/>
<reference evidence="7 8" key="1">
    <citation type="journal article" date="2014" name="Nat. Genet.">
        <title>Whole-genome sequence of a flatfish provides insights into ZW sex chromosome evolution and adaptation to a benthic lifestyle.</title>
        <authorList>
            <person name="Chen S."/>
            <person name="Zhang G."/>
            <person name="Shao C."/>
            <person name="Huang Q."/>
            <person name="Liu G."/>
            <person name="Zhang P."/>
            <person name="Song W."/>
            <person name="An N."/>
            <person name="Chalopin D."/>
            <person name="Volff J.N."/>
            <person name="Hong Y."/>
            <person name="Li Q."/>
            <person name="Sha Z."/>
            <person name="Zhou H."/>
            <person name="Xie M."/>
            <person name="Yu Q."/>
            <person name="Liu Y."/>
            <person name="Xiang H."/>
            <person name="Wang N."/>
            <person name="Wu K."/>
            <person name="Yang C."/>
            <person name="Zhou Q."/>
            <person name="Liao X."/>
            <person name="Yang L."/>
            <person name="Hu Q."/>
            <person name="Zhang J."/>
            <person name="Meng L."/>
            <person name="Jin L."/>
            <person name="Tian Y."/>
            <person name="Lian J."/>
            <person name="Yang J."/>
            <person name="Miao G."/>
            <person name="Liu S."/>
            <person name="Liang Z."/>
            <person name="Yan F."/>
            <person name="Li Y."/>
            <person name="Sun B."/>
            <person name="Zhang H."/>
            <person name="Zhang J."/>
            <person name="Zhu Y."/>
            <person name="Du M."/>
            <person name="Zhao Y."/>
            <person name="Schartl M."/>
            <person name="Tang Q."/>
            <person name="Wang J."/>
        </authorList>
    </citation>
    <scope>NUCLEOTIDE SEQUENCE</scope>
</reference>